<dbReference type="SUPFAM" id="SSF55021">
    <property type="entry name" value="ACT-like"/>
    <property type="match status" value="1"/>
</dbReference>
<dbReference type="InterPro" id="IPR002912">
    <property type="entry name" value="ACT_dom"/>
</dbReference>
<dbReference type="PANTHER" id="PTHR34875:SF6">
    <property type="entry name" value="UPF0237 PROTEIN MJ1558"/>
    <property type="match status" value="1"/>
</dbReference>
<dbReference type="Proteomes" id="UP000419017">
    <property type="component" value="Unassembled WGS sequence"/>
</dbReference>
<proteinExistence type="predicted"/>
<dbReference type="InterPro" id="IPR050990">
    <property type="entry name" value="UPF0237/GcvR_regulator"/>
</dbReference>
<feature type="domain" description="ACT" evidence="1">
    <location>
        <begin position="5"/>
        <end position="78"/>
    </location>
</feature>
<reference evidence="2 3" key="1">
    <citation type="submission" date="2019-10" db="EMBL/GenBank/DDBJ databases">
        <authorList>
            <person name="Blom J."/>
        </authorList>
    </citation>
    <scope>NUCLEOTIDE SEQUENCE [LARGE SCALE GENOMIC DNA]</scope>
    <source>
        <strain evidence="2 3">ES3154-GLU</strain>
    </source>
</reference>
<dbReference type="EMBL" id="CABWIB010000001">
    <property type="protein sequence ID" value="VWL85885.1"/>
    <property type="molecule type" value="Genomic_DNA"/>
</dbReference>
<dbReference type="InterPro" id="IPR045865">
    <property type="entry name" value="ACT-like_dom_sf"/>
</dbReference>
<gene>
    <name evidence="2" type="ORF">OMES3154_01171</name>
</gene>
<organism evidence="2 3">
    <name type="scientific">Oceanivirga miroungae</name>
    <dbReference type="NCBI Taxonomy" id="1130046"/>
    <lineage>
        <taxon>Bacteria</taxon>
        <taxon>Fusobacteriati</taxon>
        <taxon>Fusobacteriota</taxon>
        <taxon>Fusobacteriia</taxon>
        <taxon>Fusobacteriales</taxon>
        <taxon>Leptotrichiaceae</taxon>
        <taxon>Oceanivirga</taxon>
    </lineage>
</organism>
<protein>
    <submittedName>
        <fullName evidence="2">ACT domain-containing protein</fullName>
    </submittedName>
</protein>
<evidence type="ECO:0000259" key="1">
    <source>
        <dbReference type="PROSITE" id="PS51671"/>
    </source>
</evidence>
<keyword evidence="3" id="KW-1185">Reference proteome</keyword>
<dbReference type="AlphaFoldDB" id="A0A6I8M8R5"/>
<evidence type="ECO:0000313" key="2">
    <source>
        <dbReference type="EMBL" id="VWL85885.1"/>
    </source>
</evidence>
<dbReference type="Gene3D" id="3.30.70.260">
    <property type="match status" value="1"/>
</dbReference>
<accession>A0A6I8M8R5</accession>
<dbReference type="PROSITE" id="PS51671">
    <property type="entry name" value="ACT"/>
    <property type="match status" value="1"/>
</dbReference>
<dbReference type="RefSeq" id="WP_156683847.1">
    <property type="nucleotide sequence ID" value="NZ_CABWIB010000001.1"/>
</dbReference>
<name>A0A6I8M8R5_9FUSO</name>
<sequence>MEKAIITTMGEDKVGIVYNVSKILYENNVNIIDISQKVFTDNIFSMIMLVQLNDNIDIATLREKFTKLDILNVKVFIQGTELFKSMYEL</sequence>
<evidence type="ECO:0000313" key="3">
    <source>
        <dbReference type="Proteomes" id="UP000419017"/>
    </source>
</evidence>
<dbReference type="Pfam" id="PF13740">
    <property type="entry name" value="ACT_6"/>
    <property type="match status" value="1"/>
</dbReference>
<dbReference type="PANTHER" id="PTHR34875">
    <property type="entry name" value="UPF0237 PROTEIN MJ1558"/>
    <property type="match status" value="1"/>
</dbReference>
<dbReference type="NCBIfam" id="NF001220">
    <property type="entry name" value="PRK00194.1"/>
    <property type="match status" value="1"/>
</dbReference>